<comment type="caution">
    <text evidence="1">The sequence shown here is derived from an EMBL/GenBank/DDBJ whole genome shotgun (WGS) entry which is preliminary data.</text>
</comment>
<proteinExistence type="predicted"/>
<name>A0ABQ9HUC0_9NEOP</name>
<dbReference type="PANTHER" id="PTHR47326">
    <property type="entry name" value="TRANSPOSABLE ELEMENT TC3 TRANSPOSASE-LIKE PROTEIN"/>
    <property type="match status" value="1"/>
</dbReference>
<dbReference type="EMBL" id="JARBHB010000003">
    <property type="protein sequence ID" value="KAJ8887984.1"/>
    <property type="molecule type" value="Genomic_DNA"/>
</dbReference>
<dbReference type="PANTHER" id="PTHR47326:SF1">
    <property type="entry name" value="HTH PSQ-TYPE DOMAIN-CONTAINING PROTEIN"/>
    <property type="match status" value="1"/>
</dbReference>
<dbReference type="Gene3D" id="3.30.420.10">
    <property type="entry name" value="Ribonuclease H-like superfamily/Ribonuclease H"/>
    <property type="match status" value="1"/>
</dbReference>
<reference evidence="1 2" key="1">
    <citation type="submission" date="2023-02" db="EMBL/GenBank/DDBJ databases">
        <title>LHISI_Scaffold_Assembly.</title>
        <authorList>
            <person name="Stuart O.P."/>
            <person name="Cleave R."/>
            <person name="Magrath M.J.L."/>
            <person name="Mikheyev A.S."/>
        </authorList>
    </citation>
    <scope>NUCLEOTIDE SEQUENCE [LARGE SCALE GENOMIC DNA]</scope>
    <source>
        <strain evidence="1">Daus_M_001</strain>
        <tissue evidence="1">Leg muscle</tissue>
    </source>
</reference>
<keyword evidence="2" id="KW-1185">Reference proteome</keyword>
<organism evidence="1 2">
    <name type="scientific">Dryococelus australis</name>
    <dbReference type="NCBI Taxonomy" id="614101"/>
    <lineage>
        <taxon>Eukaryota</taxon>
        <taxon>Metazoa</taxon>
        <taxon>Ecdysozoa</taxon>
        <taxon>Arthropoda</taxon>
        <taxon>Hexapoda</taxon>
        <taxon>Insecta</taxon>
        <taxon>Pterygota</taxon>
        <taxon>Neoptera</taxon>
        <taxon>Polyneoptera</taxon>
        <taxon>Phasmatodea</taxon>
        <taxon>Verophasmatodea</taxon>
        <taxon>Anareolatae</taxon>
        <taxon>Phasmatidae</taxon>
        <taxon>Eurycanthinae</taxon>
        <taxon>Dryococelus</taxon>
    </lineage>
</organism>
<protein>
    <submittedName>
        <fullName evidence="1">Uncharacterized protein</fullName>
    </submittedName>
</protein>
<dbReference type="InterPro" id="IPR036397">
    <property type="entry name" value="RNaseH_sf"/>
</dbReference>
<evidence type="ECO:0000313" key="1">
    <source>
        <dbReference type="EMBL" id="KAJ8887984.1"/>
    </source>
</evidence>
<accession>A0ABQ9HUC0</accession>
<dbReference type="Proteomes" id="UP001159363">
    <property type="component" value="Chromosome 3"/>
</dbReference>
<sequence>MKFLLNTNKLLGNSTLGAQREPIGRHLKNEHVGWDKKCEGSHGTSQGCSWGSNQKVGRRVLGEAMQQAGAHTHPPSGCRHTHTAVGCIPVTQHNTPCISHCHAATPSRWSTTLVTVTTVIWWDMHMMQLGAFLQHNTTHLASVTATQPPLPAGAPHSQLPLRSGATCSPCAGQRGSEGGMPFFPPDIPPYQPPRSPDLSPLDFYLWGHLKAPVYATPVDDVGTLHNRIVVGCETIRNFPGIHQRPCNGGLMHVFVLMEGILNISFSVDKRTCEPRMLEGQGWAVTAPPRQRDPRRPAVTSRPALRSLADNPSFAFVAMLSINVLSGNTAVRRTEFVAGNPPATIVELVTYPAGAIADGNIARLALRSDEALGVRVSVVRIAPSLLDLGRAGPSHPQHRGLEK</sequence>
<gene>
    <name evidence="1" type="ORF">PR048_007469</name>
</gene>
<evidence type="ECO:0000313" key="2">
    <source>
        <dbReference type="Proteomes" id="UP001159363"/>
    </source>
</evidence>